<sequence length="205" mass="22588">MKIPIKNYPTGGTDITLSLNPQIEAKAKDLDNIYKINTQTPKINIGTSLFSTAEIRYYTVEGDQIGRGPLPPKVNEETKYWAIIQMTNGTSNISNLHLNTTLPSYVSWTGKSSVSIGNDISFNQNTRQISWNLKNLPANTSEGVYFELSIIPDASMLTTNPIILKNISITGQDSFINQDISKSFGNLDNSLKTDSIGRIKGSIVK</sequence>
<protein>
    <recommendedName>
        <fullName evidence="3">DUF11 domain-containing protein</fullName>
    </recommendedName>
</protein>
<accession>A0A2M7R942</accession>
<gene>
    <name evidence="1" type="ORF">COY69_02435</name>
</gene>
<proteinExistence type="predicted"/>
<dbReference type="AlphaFoldDB" id="A0A2M7R942"/>
<dbReference type="Proteomes" id="UP000229449">
    <property type="component" value="Unassembled WGS sequence"/>
</dbReference>
<evidence type="ECO:0008006" key="3">
    <source>
        <dbReference type="Google" id="ProtNLM"/>
    </source>
</evidence>
<reference evidence="2" key="1">
    <citation type="submission" date="2017-09" db="EMBL/GenBank/DDBJ databases">
        <title>Depth-based differentiation of microbial function through sediment-hosted aquifers and enrichment of novel symbionts in the deep terrestrial subsurface.</title>
        <authorList>
            <person name="Probst A.J."/>
            <person name="Ladd B."/>
            <person name="Jarett J.K."/>
            <person name="Geller-Mcgrath D.E."/>
            <person name="Sieber C.M.K."/>
            <person name="Emerson J.B."/>
            <person name="Anantharaman K."/>
            <person name="Thomas B.C."/>
            <person name="Malmstrom R."/>
            <person name="Stieglmeier M."/>
            <person name="Klingl A."/>
            <person name="Woyke T."/>
            <person name="Ryan C.M."/>
            <person name="Banfield J.F."/>
        </authorList>
    </citation>
    <scope>NUCLEOTIDE SEQUENCE [LARGE SCALE GENOMIC DNA]</scope>
</reference>
<comment type="caution">
    <text evidence="1">The sequence shown here is derived from an EMBL/GenBank/DDBJ whole genome shotgun (WGS) entry which is preliminary data.</text>
</comment>
<dbReference type="EMBL" id="PFMA01000062">
    <property type="protein sequence ID" value="PIY93289.1"/>
    <property type="molecule type" value="Genomic_DNA"/>
</dbReference>
<name>A0A2M7R942_9BACT</name>
<evidence type="ECO:0000313" key="1">
    <source>
        <dbReference type="EMBL" id="PIY93289.1"/>
    </source>
</evidence>
<organism evidence="1 2">
    <name type="scientific">Candidatus Magasanikbacteria bacterium CG_4_10_14_0_8_um_filter_32_14</name>
    <dbReference type="NCBI Taxonomy" id="1974640"/>
    <lineage>
        <taxon>Bacteria</taxon>
        <taxon>Candidatus Magasanikiibacteriota</taxon>
    </lineage>
</organism>
<evidence type="ECO:0000313" key="2">
    <source>
        <dbReference type="Proteomes" id="UP000229449"/>
    </source>
</evidence>